<evidence type="ECO:0000313" key="2">
    <source>
        <dbReference type="Proteomes" id="UP000274661"/>
    </source>
</evidence>
<gene>
    <name evidence="1" type="ORF">HMF7854_04235</name>
</gene>
<dbReference type="AlphaFoldDB" id="A0A429V853"/>
<keyword evidence="2" id="KW-1185">Reference proteome</keyword>
<dbReference type="RefSeq" id="WP_126717953.1">
    <property type="nucleotide sequence ID" value="NZ_RWJF01000001.1"/>
</dbReference>
<evidence type="ECO:0000313" key="1">
    <source>
        <dbReference type="EMBL" id="RST30119.1"/>
    </source>
</evidence>
<accession>A0A429V853</accession>
<dbReference type="EMBL" id="RWJF01000001">
    <property type="protein sequence ID" value="RST30119.1"/>
    <property type="molecule type" value="Genomic_DNA"/>
</dbReference>
<name>A0A429V853_9SPHN</name>
<proteinExistence type="predicted"/>
<sequence length="82" mass="9123">MNLHDFLSEALAALDLLGEVQRLQASMSAQVDALRTADGSSPSRADFLEQVRRDYEEVSGKLVALSEIITVFFEHRETLDKA</sequence>
<comment type="caution">
    <text evidence="1">The sequence shown here is derived from an EMBL/GenBank/DDBJ whole genome shotgun (WGS) entry which is preliminary data.</text>
</comment>
<protein>
    <submittedName>
        <fullName evidence="1">Uncharacterized protein</fullName>
    </submittedName>
</protein>
<reference evidence="1 2" key="1">
    <citation type="submission" date="2018-12" db="EMBL/GenBank/DDBJ databases">
        <title>Sphingomonas sp. HMF7854 Genome sequencing and assembly.</title>
        <authorList>
            <person name="Cha I."/>
            <person name="Kang H."/>
            <person name="Kim H."/>
            <person name="Kang J."/>
            <person name="Joh K."/>
        </authorList>
    </citation>
    <scope>NUCLEOTIDE SEQUENCE [LARGE SCALE GENOMIC DNA]</scope>
    <source>
        <strain evidence="1 2">HMF7854</strain>
    </source>
</reference>
<organism evidence="1 2">
    <name type="scientific">Sphingomonas ginkgonis</name>
    <dbReference type="NCBI Taxonomy" id="2315330"/>
    <lineage>
        <taxon>Bacteria</taxon>
        <taxon>Pseudomonadati</taxon>
        <taxon>Pseudomonadota</taxon>
        <taxon>Alphaproteobacteria</taxon>
        <taxon>Sphingomonadales</taxon>
        <taxon>Sphingomonadaceae</taxon>
        <taxon>Sphingomonas</taxon>
    </lineage>
</organism>
<dbReference type="Proteomes" id="UP000274661">
    <property type="component" value="Unassembled WGS sequence"/>
</dbReference>